<dbReference type="AlphaFoldDB" id="A0A1R3WA47"/>
<dbReference type="Gene3D" id="3.40.50.720">
    <property type="entry name" value="NAD(P)-binding Rossmann-like Domain"/>
    <property type="match status" value="1"/>
</dbReference>
<gene>
    <name evidence="1" type="ORF">SAMN05421665_0087</name>
</gene>
<dbReference type="InterPro" id="IPR036291">
    <property type="entry name" value="NAD(P)-bd_dom_sf"/>
</dbReference>
<proteinExistence type="predicted"/>
<dbReference type="RefSeq" id="WP_076657900.1">
    <property type="nucleotide sequence ID" value="NZ_FTPR01000001.1"/>
</dbReference>
<dbReference type="InterPro" id="IPR002347">
    <property type="entry name" value="SDR_fam"/>
</dbReference>
<accession>A0A1R3WA47</accession>
<dbReference type="SUPFAM" id="SSF51735">
    <property type="entry name" value="NAD(P)-binding Rossmann-fold domains"/>
    <property type="match status" value="1"/>
</dbReference>
<dbReference type="OrthoDB" id="9785826at2"/>
<dbReference type="PANTHER" id="PTHR45458">
    <property type="entry name" value="SHORT-CHAIN DEHYDROGENASE/REDUCTASE SDR"/>
    <property type="match status" value="1"/>
</dbReference>
<dbReference type="InterPro" id="IPR052184">
    <property type="entry name" value="SDR_enzymes"/>
</dbReference>
<protein>
    <submittedName>
        <fullName evidence="1">NAD(P)-dependent dehydrogenase, short-chain alcohol dehydrogenase family</fullName>
    </submittedName>
</protein>
<sequence>MRALVIGATGGIGAAITAQLQGDGWDVTGLSRSVDGFDVGNPASVERCMAAQEGPFDLIFVALGILAPLQSAPEKSLSAIKAEDMAAVYAVNAIGPALILRHAARLLPKDNRGVIATLSARVGSIGDNKIGGWYSYRASKAALNQIVHGAAIELGRSHKQSICVALHPGTVATSFTADYAGRHKTVEPQDAAKNLLTVIANLTPDNTGGFFDYAGQEIVW</sequence>
<name>A0A1R3WA47_9RHOB</name>
<organism evidence="1 2">
    <name type="scientific">Yoonia rosea</name>
    <dbReference type="NCBI Taxonomy" id="287098"/>
    <lineage>
        <taxon>Bacteria</taxon>
        <taxon>Pseudomonadati</taxon>
        <taxon>Pseudomonadota</taxon>
        <taxon>Alphaproteobacteria</taxon>
        <taxon>Rhodobacterales</taxon>
        <taxon>Paracoccaceae</taxon>
        <taxon>Yoonia</taxon>
    </lineage>
</organism>
<evidence type="ECO:0000313" key="2">
    <source>
        <dbReference type="Proteomes" id="UP000186997"/>
    </source>
</evidence>
<dbReference type="Proteomes" id="UP000186997">
    <property type="component" value="Unassembled WGS sequence"/>
</dbReference>
<dbReference type="Pfam" id="PF13561">
    <property type="entry name" value="adh_short_C2"/>
    <property type="match status" value="1"/>
</dbReference>
<dbReference type="STRING" id="287098.SAMN05421665_0087"/>
<dbReference type="EMBL" id="FTPR01000001">
    <property type="protein sequence ID" value="SIT74667.1"/>
    <property type="molecule type" value="Genomic_DNA"/>
</dbReference>
<dbReference type="PANTHER" id="PTHR45458:SF1">
    <property type="entry name" value="SHORT CHAIN DEHYDROGENASE"/>
    <property type="match status" value="1"/>
</dbReference>
<keyword evidence="2" id="KW-1185">Reference proteome</keyword>
<dbReference type="PRINTS" id="PR00081">
    <property type="entry name" value="GDHRDH"/>
</dbReference>
<reference evidence="2" key="1">
    <citation type="submission" date="2017-01" db="EMBL/GenBank/DDBJ databases">
        <authorList>
            <person name="Varghese N."/>
            <person name="Submissions S."/>
        </authorList>
    </citation>
    <scope>NUCLEOTIDE SEQUENCE [LARGE SCALE GENOMIC DNA]</scope>
    <source>
        <strain evidence="2">DSM 29591</strain>
    </source>
</reference>
<dbReference type="GO" id="GO:0016616">
    <property type="term" value="F:oxidoreductase activity, acting on the CH-OH group of donors, NAD or NADP as acceptor"/>
    <property type="evidence" value="ECO:0007669"/>
    <property type="project" value="TreeGrafter"/>
</dbReference>
<evidence type="ECO:0000313" key="1">
    <source>
        <dbReference type="EMBL" id="SIT74667.1"/>
    </source>
</evidence>